<reference evidence="1 2" key="1">
    <citation type="submission" date="2008-12" db="EMBL/GenBank/DDBJ databases">
        <title>Complete sequence of plasmid1 of Methylobacterium chloromethanicum CM4.</title>
        <authorList>
            <consortium name="US DOE Joint Genome Institute"/>
            <person name="Lucas S."/>
            <person name="Copeland A."/>
            <person name="Lapidus A."/>
            <person name="Glavina del Rio T."/>
            <person name="Dalin E."/>
            <person name="Tice H."/>
            <person name="Bruce D."/>
            <person name="Goodwin L."/>
            <person name="Pitluck S."/>
            <person name="Chertkov O."/>
            <person name="Brettin T."/>
            <person name="Detter J.C."/>
            <person name="Han C."/>
            <person name="Larimer F."/>
            <person name="Land M."/>
            <person name="Hauser L."/>
            <person name="Kyrpides N."/>
            <person name="Mikhailova N."/>
            <person name="Marx C."/>
            <person name="Richardson P."/>
        </authorList>
    </citation>
    <scope>NUCLEOTIDE SEQUENCE [LARGE SCALE GENOMIC DNA]</scope>
    <source>
        <strain evidence="2">CM4 / NCIMB 13688</strain>
        <plasmid evidence="1 2">pCMU01</plasmid>
    </source>
</reference>
<dbReference type="HOGENOM" id="CLU_771346_0_0_5"/>
<dbReference type="KEGG" id="mch:Mchl_5633"/>
<dbReference type="EMBL" id="CP001299">
    <property type="protein sequence ID" value="ACK86359.1"/>
    <property type="molecule type" value="Genomic_DNA"/>
</dbReference>
<keyword evidence="1" id="KW-0614">Plasmid</keyword>
<organism evidence="1 2">
    <name type="scientific">Methylorubrum extorquens (strain CM4 / NCIMB 13688)</name>
    <name type="common">Methylobacterium extorquens</name>
    <dbReference type="NCBI Taxonomy" id="440085"/>
    <lineage>
        <taxon>Bacteria</taxon>
        <taxon>Pseudomonadati</taxon>
        <taxon>Pseudomonadota</taxon>
        <taxon>Alphaproteobacteria</taxon>
        <taxon>Hyphomicrobiales</taxon>
        <taxon>Methylobacteriaceae</taxon>
        <taxon>Methylorubrum</taxon>
    </lineage>
</organism>
<dbReference type="RefSeq" id="WP_012606253.1">
    <property type="nucleotide sequence ID" value="NC_011758.1"/>
</dbReference>
<evidence type="ECO:0000313" key="1">
    <source>
        <dbReference type="EMBL" id="ACK86359.1"/>
    </source>
</evidence>
<protein>
    <submittedName>
        <fullName evidence="1">Uncharacterized protein</fullName>
    </submittedName>
</protein>
<name>B7L3F1_METC4</name>
<accession>B7L3F1</accession>
<reference evidence="1 2" key="2">
    <citation type="journal article" date="2012" name="J. Bacteriol.">
        <title>Complete genome sequences of six strains of the genus Methylobacterium.</title>
        <authorList>
            <person name="Marx C.J."/>
            <person name="Bringel F."/>
            <person name="Chistoserdova L."/>
            <person name="Moulin L."/>
            <person name="Farhan Ul Haque M."/>
            <person name="Fleischman D.E."/>
            <person name="Gruffaz C."/>
            <person name="Jourand P."/>
            <person name="Knief C."/>
            <person name="Lee M.C."/>
            <person name="Muller E.E."/>
            <person name="Nadalig T."/>
            <person name="Peyraud R."/>
            <person name="Roselli S."/>
            <person name="Russ L."/>
            <person name="Goodwin L.A."/>
            <person name="Ivanova N."/>
            <person name="Kyrpides N."/>
            <person name="Lajus A."/>
            <person name="Land M.L."/>
            <person name="Medigue C."/>
            <person name="Mikhailova N."/>
            <person name="Nolan M."/>
            <person name="Woyke T."/>
            <person name="Stolyar S."/>
            <person name="Vorholt J.A."/>
            <person name="Vuilleumier S."/>
        </authorList>
    </citation>
    <scope>NUCLEOTIDE SEQUENCE [LARGE SCALE GENOMIC DNA]</scope>
    <source>
        <strain evidence="2">CM4 / NCIMB 13688</strain>
        <plasmid evidence="1 2">pCMU01</plasmid>
    </source>
</reference>
<sequence length="347" mass="38418">MRLVVQSPTRPERIISALEDMIEEDISAIRLAVAYVTLSGTDLLIERLVQKLGEKKWSKVNKQIITCFDFGFTEPEALTRWMSLPLSSVRAQNSDLIIGGNLSSKTAFHVKMYDFRTDAHANLMVGSANLSERALVVNSEAATVHTGISKLKSLNANWKRLRVGSVAVDADLIAAYDALRAKSPPSPSPPITSPAGMPAQSLREAIETGSCDPSNFEYFWVKAGFLSGEAESQLELPRGANRFFGFNFNDYHLAQVQIGNVGLAVRAAFYANRPVSWHGKNRMERINLVTGEVYSGNTMLFRRRDGYFDLTWAKDDSQRAFAWASASAAAGHRYRVGQKSDRICGLF</sequence>
<proteinExistence type="predicted"/>
<dbReference type="Proteomes" id="UP000002385">
    <property type="component" value="Plasmid pCMU01"/>
</dbReference>
<dbReference type="Gene3D" id="3.30.870.10">
    <property type="entry name" value="Endonuclease Chain A"/>
    <property type="match status" value="1"/>
</dbReference>
<dbReference type="AlphaFoldDB" id="B7L3F1"/>
<geneLocation type="plasmid" evidence="1 2">
    <name>pCMU01</name>
</geneLocation>
<dbReference type="CDD" id="cd09117">
    <property type="entry name" value="PLDc_Bfil_DEXD_like"/>
    <property type="match status" value="1"/>
</dbReference>
<evidence type="ECO:0000313" key="2">
    <source>
        <dbReference type="Proteomes" id="UP000002385"/>
    </source>
</evidence>
<gene>
    <name evidence="1" type="ordered locus">Mchl_5633</name>
</gene>